<keyword evidence="3" id="KW-1185">Reference proteome</keyword>
<comment type="caution">
    <text evidence="2">The sequence shown here is derived from an EMBL/GenBank/DDBJ whole genome shotgun (WGS) entry which is preliminary data.</text>
</comment>
<dbReference type="InterPro" id="IPR043129">
    <property type="entry name" value="ATPase_NBD"/>
</dbReference>
<dbReference type="InterPro" id="IPR000600">
    <property type="entry name" value="ROK"/>
</dbReference>
<protein>
    <submittedName>
        <fullName evidence="2">ROK family protein</fullName>
    </submittedName>
</protein>
<dbReference type="RefSeq" id="WP_157543142.1">
    <property type="nucleotide sequence ID" value="NZ_WQLA01000007.1"/>
</dbReference>
<proteinExistence type="inferred from homology"/>
<dbReference type="CDD" id="cd23763">
    <property type="entry name" value="ASKHA_ATPase_ROK"/>
    <property type="match status" value="1"/>
</dbReference>
<dbReference type="Proteomes" id="UP000434850">
    <property type="component" value="Unassembled WGS sequence"/>
</dbReference>
<evidence type="ECO:0000313" key="3">
    <source>
        <dbReference type="Proteomes" id="UP000434850"/>
    </source>
</evidence>
<dbReference type="PANTHER" id="PTHR18964">
    <property type="entry name" value="ROK (REPRESSOR, ORF, KINASE) FAMILY"/>
    <property type="match status" value="1"/>
</dbReference>
<dbReference type="Pfam" id="PF00480">
    <property type="entry name" value="ROK"/>
    <property type="match status" value="1"/>
</dbReference>
<evidence type="ECO:0000256" key="1">
    <source>
        <dbReference type="ARBA" id="ARBA00006479"/>
    </source>
</evidence>
<dbReference type="PANTHER" id="PTHR18964:SF149">
    <property type="entry name" value="BIFUNCTIONAL UDP-N-ACETYLGLUCOSAMINE 2-EPIMERASE_N-ACETYLMANNOSAMINE KINASE"/>
    <property type="match status" value="1"/>
</dbReference>
<dbReference type="Gene3D" id="3.30.420.40">
    <property type="match status" value="2"/>
</dbReference>
<dbReference type="OrthoDB" id="49666at2"/>
<dbReference type="AlphaFoldDB" id="A0A6I4IC31"/>
<name>A0A6I4IC31_9SPHI</name>
<gene>
    <name evidence="2" type="ORF">GO816_16970</name>
</gene>
<organism evidence="2 3">
    <name type="scientific">Mucilaginibacter aquatilis</name>
    <dbReference type="NCBI Taxonomy" id="1517760"/>
    <lineage>
        <taxon>Bacteria</taxon>
        <taxon>Pseudomonadati</taxon>
        <taxon>Bacteroidota</taxon>
        <taxon>Sphingobacteriia</taxon>
        <taxon>Sphingobacteriales</taxon>
        <taxon>Sphingobacteriaceae</taxon>
        <taxon>Mucilaginibacter</taxon>
    </lineage>
</organism>
<comment type="similarity">
    <text evidence="1">Belongs to the ROK (NagC/XylR) family.</text>
</comment>
<sequence length="304" mass="32901">MSSSLSDGISIGVDIGGSHITAAQVSQEGSTIIPGTKVRLKVDPHAEAESVINRWAEAISVLCNGNNNSAIKVGIAMPGPFDYTRGISLIKGMNKYEALYGLDVRTLLSDALGIKPENILFRNDAEAFLHGEVMHCKLPPTARVIGVTLGTGLGSARSAEGVTSDVFRAINPMHDGIAEDYISTRWFQKRCFELTSKELSNVEALLNHDDVILKDTLFNEFGDNLGRFLNAFATDEQADTIIIGGNIAKSMHVFINYVTEQLNNKNITLKQSVLWEDAALIGAACSWPLVDTAKGLDDELVTSY</sequence>
<dbReference type="SUPFAM" id="SSF53067">
    <property type="entry name" value="Actin-like ATPase domain"/>
    <property type="match status" value="1"/>
</dbReference>
<dbReference type="EMBL" id="WQLA01000007">
    <property type="protein sequence ID" value="MVN92830.1"/>
    <property type="molecule type" value="Genomic_DNA"/>
</dbReference>
<evidence type="ECO:0000313" key="2">
    <source>
        <dbReference type="EMBL" id="MVN92830.1"/>
    </source>
</evidence>
<accession>A0A6I4IC31</accession>
<reference evidence="2 3" key="1">
    <citation type="submission" date="2019-12" db="EMBL/GenBank/DDBJ databases">
        <title>Mucilaginibacter sp. HME9299 genome sequencing and assembly.</title>
        <authorList>
            <person name="Kang H."/>
            <person name="Kim H."/>
            <person name="Joh K."/>
        </authorList>
    </citation>
    <scope>NUCLEOTIDE SEQUENCE [LARGE SCALE GENOMIC DNA]</scope>
    <source>
        <strain evidence="2 3">HME9299</strain>
    </source>
</reference>